<dbReference type="RefSeq" id="WP_266058176.1">
    <property type="nucleotide sequence ID" value="NZ_JAPFQN010000010.1"/>
</dbReference>
<evidence type="ECO:0000313" key="2">
    <source>
        <dbReference type="EMBL" id="MCX2745578.1"/>
    </source>
</evidence>
<gene>
    <name evidence="2" type="ORF">OO013_16980</name>
</gene>
<reference evidence="2 3" key="1">
    <citation type="submission" date="2022-11" db="EMBL/GenBank/DDBJ databases">
        <title>The characterization of three novel Bacteroidetes species and genomic analysis of their roles in tidal elemental geochemical cycles.</title>
        <authorList>
            <person name="Ma K."/>
        </authorList>
    </citation>
    <scope>NUCLEOTIDE SEQUENCE [LARGE SCALE GENOMIC DNA]</scope>
    <source>
        <strain evidence="2 3">M17</strain>
    </source>
</reference>
<proteinExistence type="predicted"/>
<keyword evidence="1" id="KW-0812">Transmembrane</keyword>
<accession>A0ABT3RVB1</accession>
<protein>
    <submittedName>
        <fullName evidence="2">Uncharacterized protein</fullName>
    </submittedName>
</protein>
<evidence type="ECO:0000313" key="3">
    <source>
        <dbReference type="Proteomes" id="UP001209885"/>
    </source>
</evidence>
<dbReference type="Proteomes" id="UP001209885">
    <property type="component" value="Unassembled WGS sequence"/>
</dbReference>
<keyword evidence="1" id="KW-0472">Membrane</keyword>
<sequence>MNKNQSKSSLIIYSIFVLVSLVIIIDFILPGNVVTDEIIDVTSEQQQYYNAGGNSHYSHKVFTTKHHFSVAEDFAESIQEHEKIEYSVSRIFKEVNWYRLHTVENKGVYSLRIISGLIIPLIMIIGILVAYGFKKKISTLLFVLQVLLIADLAFLIL</sequence>
<comment type="caution">
    <text evidence="2">The sequence shown here is derived from an EMBL/GenBank/DDBJ whole genome shotgun (WGS) entry which is preliminary data.</text>
</comment>
<keyword evidence="3" id="KW-1185">Reference proteome</keyword>
<organism evidence="2 3">
    <name type="scientific">Mangrovivirga halotolerans</name>
    <dbReference type="NCBI Taxonomy" id="2993936"/>
    <lineage>
        <taxon>Bacteria</taxon>
        <taxon>Pseudomonadati</taxon>
        <taxon>Bacteroidota</taxon>
        <taxon>Cytophagia</taxon>
        <taxon>Cytophagales</taxon>
        <taxon>Mangrovivirgaceae</taxon>
        <taxon>Mangrovivirga</taxon>
    </lineage>
</organism>
<dbReference type="EMBL" id="JAPFQN010000010">
    <property type="protein sequence ID" value="MCX2745578.1"/>
    <property type="molecule type" value="Genomic_DNA"/>
</dbReference>
<feature type="transmembrane region" description="Helical" evidence="1">
    <location>
        <begin position="137"/>
        <end position="156"/>
    </location>
</feature>
<feature type="transmembrane region" description="Helical" evidence="1">
    <location>
        <begin position="109"/>
        <end position="130"/>
    </location>
</feature>
<name>A0ABT3RVB1_9BACT</name>
<keyword evidence="1" id="KW-1133">Transmembrane helix</keyword>
<feature type="transmembrane region" description="Helical" evidence="1">
    <location>
        <begin position="12"/>
        <end position="29"/>
    </location>
</feature>
<evidence type="ECO:0000256" key="1">
    <source>
        <dbReference type="SAM" id="Phobius"/>
    </source>
</evidence>